<organism evidence="4 5">
    <name type="scientific">[Candida] arabinofermentans NRRL YB-2248</name>
    <dbReference type="NCBI Taxonomy" id="983967"/>
    <lineage>
        <taxon>Eukaryota</taxon>
        <taxon>Fungi</taxon>
        <taxon>Dikarya</taxon>
        <taxon>Ascomycota</taxon>
        <taxon>Saccharomycotina</taxon>
        <taxon>Pichiomycetes</taxon>
        <taxon>Pichiales</taxon>
        <taxon>Pichiaceae</taxon>
        <taxon>Ogataea</taxon>
        <taxon>Ogataea/Candida clade</taxon>
    </lineage>
</organism>
<evidence type="ECO:0000313" key="5">
    <source>
        <dbReference type="Proteomes" id="UP000094801"/>
    </source>
</evidence>
<evidence type="ECO:0000256" key="2">
    <source>
        <dbReference type="ARBA" id="ARBA00022598"/>
    </source>
</evidence>
<name>A0A1E4T1K8_9ASCO</name>
<dbReference type="PANTHER" id="PTHR12835:SF5">
    <property type="entry name" value="BIOTIN--PROTEIN LIGASE"/>
    <property type="match status" value="1"/>
</dbReference>
<evidence type="ECO:0000256" key="1">
    <source>
        <dbReference type="ARBA" id="ARBA00009934"/>
    </source>
</evidence>
<dbReference type="SUPFAM" id="SSF55681">
    <property type="entry name" value="Class II aaRS and biotin synthetases"/>
    <property type="match status" value="1"/>
</dbReference>
<dbReference type="SUPFAM" id="SSF52317">
    <property type="entry name" value="Class I glutamine amidotransferase-like"/>
    <property type="match status" value="1"/>
</dbReference>
<dbReference type="AlphaFoldDB" id="A0A1E4T1K8"/>
<protein>
    <recommendedName>
        <fullName evidence="3">BPL/LPL catalytic domain-containing protein</fullName>
    </recommendedName>
</protein>
<dbReference type="InterPro" id="IPR045864">
    <property type="entry name" value="aa-tRNA-synth_II/BPL/LPL"/>
</dbReference>
<reference evidence="5" key="1">
    <citation type="submission" date="2016-04" db="EMBL/GenBank/DDBJ databases">
        <title>Comparative genomics of biotechnologically important yeasts.</title>
        <authorList>
            <consortium name="DOE Joint Genome Institute"/>
            <person name="Riley R."/>
            <person name="Haridas S."/>
            <person name="Wolfe K.H."/>
            <person name="Lopes M.R."/>
            <person name="Hittinger C.T."/>
            <person name="Goker M."/>
            <person name="Salamov A."/>
            <person name="Wisecaver J."/>
            <person name="Long T.M."/>
            <person name="Aerts A.L."/>
            <person name="Barry K."/>
            <person name="Choi C."/>
            <person name="Clum A."/>
            <person name="Coughlan A.Y."/>
            <person name="Deshpande S."/>
            <person name="Douglass A.P."/>
            <person name="Hanson S.J."/>
            <person name="Klenk H.-P."/>
            <person name="Labutti K."/>
            <person name="Lapidus A."/>
            <person name="Lindquist E."/>
            <person name="Lipzen A."/>
            <person name="Meier-Kolthoff J.P."/>
            <person name="Ohm R.A."/>
            <person name="Otillar R.P."/>
            <person name="Pangilinan J."/>
            <person name="Peng Y."/>
            <person name="Rokas A."/>
            <person name="Rosa C.A."/>
            <person name="Scheuner C."/>
            <person name="Sibirny A.A."/>
            <person name="Slot J.C."/>
            <person name="Stielow J.B."/>
            <person name="Sun H."/>
            <person name="Kurtzman C.P."/>
            <person name="Blackwell M."/>
            <person name="Grigoriev I.V."/>
            <person name="Jeffries T.W."/>
        </authorList>
    </citation>
    <scope>NUCLEOTIDE SEQUENCE [LARGE SCALE GENOMIC DNA]</scope>
    <source>
        <strain evidence="5">NRRL YB-2248</strain>
    </source>
</reference>
<dbReference type="InterPro" id="IPR029062">
    <property type="entry name" value="Class_I_gatase-like"/>
</dbReference>
<comment type="similarity">
    <text evidence="1">Belongs to the biotin--protein ligase family.</text>
</comment>
<dbReference type="GO" id="GO:0005737">
    <property type="term" value="C:cytoplasm"/>
    <property type="evidence" value="ECO:0007669"/>
    <property type="project" value="TreeGrafter"/>
</dbReference>
<gene>
    <name evidence="4" type="ORF">CANARDRAFT_28374</name>
</gene>
<sequence length="667" mass="73783">MNVLVYSGPGTTSDSVKHCLETLRLILSPYYAVFSIEPKSLLDQPWASKTSVLVFPGGADLPMCRLFNGDGNREIEKFVKRGGCFIGFCAGGYFASARCEFEVGNGAMEVSGSRELKFFPGVARGCCYKGFSYESEAGARAVPLKVNSEIFPNLTEKPLFNYYNGGAVFVDAQKYPNVEILASYSDPIDVEDGPDAINAAVVLCEVGKGKVLLSGTHPEFTPDLLKAQADIPGFANVISTLRDSNKTRLEFMKSCLKRMGLNVNESSLSRPSLTPLLMISSQNDGASKLIERLESTIGYSIQNIMDVGTDKFRIHKSLSSFATAQHKEGYEDPDSAIIDLFNCNDVIPDRKLTPYFNLQTFNRNLSELYKAAGYSSNGAFGSTFVYGEVLTSTSVLMDRNAQLLRCLPEGFTIHGTTQVSGKGRSGNVWVNPPGVVAVSTFMKLPINNSQSPIVFIQYLASMAFVEAVSQYGLGYDDIPIRIKWPNDVYLLRPELIGQELPKSPGEPTYAKIGGILVNTNIFNNEYYLVVGSGLNLSNAAPTTSINLFIEEYNKYYASQGKRLDPISAEKLVANYLVIFNSMYNKFKTQGFEPFFDLYYKRWLHQDQIVHIKDKGSFRAKVTGITKDWGMLLAQEVDLRDIPTGNVFELQPDGNSFDMFKGLISRKH</sequence>
<dbReference type="Gene3D" id="3.40.50.880">
    <property type="match status" value="1"/>
</dbReference>
<dbReference type="NCBIfam" id="TIGR00121">
    <property type="entry name" value="birA_ligase"/>
    <property type="match status" value="1"/>
</dbReference>
<dbReference type="PROSITE" id="PS51733">
    <property type="entry name" value="BPL_LPL_CATALYTIC"/>
    <property type="match status" value="1"/>
</dbReference>
<dbReference type="STRING" id="983967.A0A1E4T1K8"/>
<dbReference type="EMBL" id="KV453852">
    <property type="protein sequence ID" value="ODV85612.1"/>
    <property type="molecule type" value="Genomic_DNA"/>
</dbReference>
<dbReference type="InterPro" id="IPR004408">
    <property type="entry name" value="Biotin_CoA_COase_ligase"/>
</dbReference>
<dbReference type="CDD" id="cd03144">
    <property type="entry name" value="GATase1_ScBLP_like"/>
    <property type="match status" value="1"/>
</dbReference>
<evidence type="ECO:0000259" key="3">
    <source>
        <dbReference type="PROSITE" id="PS51733"/>
    </source>
</evidence>
<keyword evidence="5" id="KW-1185">Reference proteome</keyword>
<evidence type="ECO:0000313" key="4">
    <source>
        <dbReference type="EMBL" id="ODV85612.1"/>
    </source>
</evidence>
<dbReference type="PANTHER" id="PTHR12835">
    <property type="entry name" value="BIOTIN PROTEIN LIGASE"/>
    <property type="match status" value="1"/>
</dbReference>
<dbReference type="GO" id="GO:0004077">
    <property type="term" value="F:biotin--[biotin carboxyl-carrier protein] ligase activity"/>
    <property type="evidence" value="ECO:0007669"/>
    <property type="project" value="InterPro"/>
</dbReference>
<keyword evidence="2" id="KW-0436">Ligase</keyword>
<proteinExistence type="inferred from homology"/>
<dbReference type="Gene3D" id="3.30.930.10">
    <property type="entry name" value="Bira Bifunctional Protein, Domain 2"/>
    <property type="match status" value="1"/>
</dbReference>
<dbReference type="InterPro" id="IPR004143">
    <property type="entry name" value="BPL_LPL_catalytic"/>
</dbReference>
<dbReference type="Pfam" id="PF03099">
    <property type="entry name" value="BPL_LplA_LipB"/>
    <property type="match status" value="1"/>
</dbReference>
<feature type="domain" description="BPL/LPL catalytic" evidence="3">
    <location>
        <begin position="369"/>
        <end position="587"/>
    </location>
</feature>
<accession>A0A1E4T1K8</accession>
<dbReference type="InterPro" id="IPR019197">
    <property type="entry name" value="Biotin-prot_ligase_N"/>
</dbReference>
<dbReference type="OrthoDB" id="10250105at2759"/>
<dbReference type="Pfam" id="PF09825">
    <property type="entry name" value="BPL_N"/>
    <property type="match status" value="1"/>
</dbReference>
<dbReference type="Proteomes" id="UP000094801">
    <property type="component" value="Unassembled WGS sequence"/>
</dbReference>